<evidence type="ECO:0000313" key="1">
    <source>
        <dbReference type="EMBL" id="KAI4381469.1"/>
    </source>
</evidence>
<name>A0ACB9RV71_9MYRT</name>
<evidence type="ECO:0000313" key="2">
    <source>
        <dbReference type="Proteomes" id="UP001057402"/>
    </source>
</evidence>
<sequence>MEDGRPQPSSSSRSNIDGQISSPSPSFAIHLIVRRLALWPYVAPRAAAFGTTDKGKQSSHLKSLFGKGLLLGRRTFFRPKKVRSIALLNLEFTVVRFVSSVIPLAPFMIKGRHIVITHNFGLELGLWLSLGYISQALGMLTSIAGCASFLSLFTELLSIIGLGMLEYSGSPPCVGDILNFFSGAFFGIHMLQTEHISRRTDRKKFLPLLGFEVLVVSVSSTPWFFLGISTDVAQGSTTLSWSWAIFLS</sequence>
<keyword evidence="2" id="KW-1185">Reference proteome</keyword>
<dbReference type="Proteomes" id="UP001057402">
    <property type="component" value="Chromosome 3"/>
</dbReference>
<organism evidence="1 2">
    <name type="scientific">Melastoma candidum</name>
    <dbReference type="NCBI Taxonomy" id="119954"/>
    <lineage>
        <taxon>Eukaryota</taxon>
        <taxon>Viridiplantae</taxon>
        <taxon>Streptophyta</taxon>
        <taxon>Embryophyta</taxon>
        <taxon>Tracheophyta</taxon>
        <taxon>Spermatophyta</taxon>
        <taxon>Magnoliopsida</taxon>
        <taxon>eudicotyledons</taxon>
        <taxon>Gunneridae</taxon>
        <taxon>Pentapetalae</taxon>
        <taxon>rosids</taxon>
        <taxon>malvids</taxon>
        <taxon>Myrtales</taxon>
        <taxon>Melastomataceae</taxon>
        <taxon>Melastomatoideae</taxon>
        <taxon>Melastomateae</taxon>
        <taxon>Melastoma</taxon>
    </lineage>
</organism>
<gene>
    <name evidence="1" type="ORF">MLD38_007538</name>
</gene>
<proteinExistence type="predicted"/>
<protein>
    <submittedName>
        <fullName evidence="1">Uncharacterized protein</fullName>
    </submittedName>
</protein>
<reference evidence="2" key="1">
    <citation type="journal article" date="2023" name="Front. Plant Sci.">
        <title>Chromosomal-level genome assembly of Melastoma candidum provides insights into trichome evolution.</title>
        <authorList>
            <person name="Zhong Y."/>
            <person name="Wu W."/>
            <person name="Sun C."/>
            <person name="Zou P."/>
            <person name="Liu Y."/>
            <person name="Dai S."/>
            <person name="Zhou R."/>
        </authorList>
    </citation>
    <scope>NUCLEOTIDE SEQUENCE [LARGE SCALE GENOMIC DNA]</scope>
</reference>
<dbReference type="EMBL" id="CM042882">
    <property type="protein sequence ID" value="KAI4381469.1"/>
    <property type="molecule type" value="Genomic_DNA"/>
</dbReference>
<accession>A0ACB9RV71</accession>
<comment type="caution">
    <text evidence="1">The sequence shown here is derived from an EMBL/GenBank/DDBJ whole genome shotgun (WGS) entry which is preliminary data.</text>
</comment>